<dbReference type="Proteomes" id="UP000488956">
    <property type="component" value="Unassembled WGS sequence"/>
</dbReference>
<evidence type="ECO:0000313" key="8">
    <source>
        <dbReference type="EMBL" id="KAE9169845.1"/>
    </source>
</evidence>
<evidence type="ECO:0000313" key="15">
    <source>
        <dbReference type="Proteomes" id="UP000440732"/>
    </source>
</evidence>
<evidence type="ECO:0000313" key="5">
    <source>
        <dbReference type="EMBL" id="KAE9069320.1"/>
    </source>
</evidence>
<evidence type="ECO:0000313" key="4">
    <source>
        <dbReference type="EMBL" id="KAE9063090.1"/>
    </source>
</evidence>
<dbReference type="Proteomes" id="UP000440732">
    <property type="component" value="Unassembled WGS sequence"/>
</dbReference>
<evidence type="ECO:0000313" key="20">
    <source>
        <dbReference type="Proteomes" id="UP000488956"/>
    </source>
</evidence>
<dbReference type="EMBL" id="QXGC01005034">
    <property type="protein sequence ID" value="KAE9166786.1"/>
    <property type="molecule type" value="Genomic_DNA"/>
</dbReference>
<dbReference type="Proteomes" id="UP000476176">
    <property type="component" value="Unassembled WGS sequence"/>
</dbReference>
<dbReference type="Proteomes" id="UP000429523">
    <property type="component" value="Unassembled WGS sequence"/>
</dbReference>
<protein>
    <submittedName>
        <fullName evidence="8">Uncharacterized protein</fullName>
    </submittedName>
</protein>
<dbReference type="Proteomes" id="UP000433483">
    <property type="component" value="Unassembled WGS sequence"/>
</dbReference>
<dbReference type="EMBL" id="QXGE01001813">
    <property type="protein sequence ID" value="KAE9287970.1"/>
    <property type="molecule type" value="Genomic_DNA"/>
</dbReference>
<dbReference type="EMBL" id="QXFX01004979">
    <property type="protein sequence ID" value="KAE9062140.1"/>
    <property type="molecule type" value="Genomic_DNA"/>
</dbReference>
<evidence type="ECO:0000313" key="12">
    <source>
        <dbReference type="Proteomes" id="UP000433483"/>
    </source>
</evidence>
<evidence type="ECO:0000313" key="6">
    <source>
        <dbReference type="EMBL" id="KAE9164801.1"/>
    </source>
</evidence>
<dbReference type="EMBL" id="QXGD01004580">
    <property type="protein sequence ID" value="KAE9169845.1"/>
    <property type="molecule type" value="Genomic_DNA"/>
</dbReference>
<gene>
    <name evidence="9" type="ORF">PF001_g20731</name>
    <name evidence="8" type="ORF">PF002_g30248</name>
    <name evidence="7" type="ORF">PF004_g29046</name>
    <name evidence="6" type="ORF">PF005_g29870</name>
    <name evidence="5" type="ORF">PF006_g29601</name>
    <name evidence="4" type="ORF">PF007_g29669</name>
    <name evidence="10" type="ORF">PF008_g23342</name>
    <name evidence="1" type="ORF">PF009_g30222</name>
    <name evidence="3" type="ORF">PF010_g29524</name>
    <name evidence="2" type="ORF">PF011_g28993</name>
</gene>
<dbReference type="EMBL" id="QXGF01004666">
    <property type="protein sequence ID" value="KAE8919472.1"/>
    <property type="molecule type" value="Genomic_DNA"/>
</dbReference>
<accession>A0A6A3VM45</accession>
<dbReference type="Proteomes" id="UP000437068">
    <property type="component" value="Unassembled WGS sequence"/>
</dbReference>
<evidence type="ECO:0000313" key="2">
    <source>
        <dbReference type="EMBL" id="KAE8963535.1"/>
    </source>
</evidence>
<evidence type="ECO:0000313" key="7">
    <source>
        <dbReference type="EMBL" id="KAE9166786.1"/>
    </source>
</evidence>
<organism evidence="8 14">
    <name type="scientific">Phytophthora fragariae</name>
    <dbReference type="NCBI Taxonomy" id="53985"/>
    <lineage>
        <taxon>Eukaryota</taxon>
        <taxon>Sar</taxon>
        <taxon>Stramenopiles</taxon>
        <taxon>Oomycota</taxon>
        <taxon>Peronosporomycetes</taxon>
        <taxon>Peronosporales</taxon>
        <taxon>Peronosporaceae</taxon>
        <taxon>Phytophthora</taxon>
    </lineage>
</organism>
<evidence type="ECO:0000313" key="16">
    <source>
        <dbReference type="Proteomes" id="UP000441208"/>
    </source>
</evidence>
<evidence type="ECO:0000313" key="10">
    <source>
        <dbReference type="EMBL" id="KAE9299090.1"/>
    </source>
</evidence>
<reference evidence="11 12" key="1">
    <citation type="submission" date="2018-08" db="EMBL/GenBank/DDBJ databases">
        <title>Genomic investigation of the strawberry pathogen Phytophthora fragariae indicates pathogenicity is determined by transcriptional variation in three key races.</title>
        <authorList>
            <person name="Adams T.M."/>
            <person name="Armitage A.D."/>
            <person name="Sobczyk M.K."/>
            <person name="Bates H.J."/>
            <person name="Dunwell J.M."/>
            <person name="Nellist C.F."/>
            <person name="Harrison R.J."/>
        </authorList>
    </citation>
    <scope>NUCLEOTIDE SEQUENCE [LARGE SCALE GENOMIC DNA]</scope>
    <source>
        <strain evidence="9 13">A4</strain>
        <strain evidence="8 14">BC-1</strain>
        <strain evidence="7 18">BC-23</strain>
        <strain evidence="6 12">NOV-27</strain>
        <strain evidence="5 15">NOV-5</strain>
        <strain evidence="4 16">NOV-71</strain>
        <strain evidence="10 19">NOV-77</strain>
        <strain evidence="1 11">NOV-9</strain>
        <strain evidence="3 20">ONT-3</strain>
        <strain evidence="2 17">SCRP245</strain>
    </source>
</reference>
<dbReference type="AlphaFoldDB" id="A0A6A3VM45"/>
<evidence type="ECO:0000313" key="18">
    <source>
        <dbReference type="Proteomes" id="UP000476176"/>
    </source>
</evidence>
<dbReference type="Proteomes" id="UP000486351">
    <property type="component" value="Unassembled WGS sequence"/>
</dbReference>
<dbReference type="Proteomes" id="UP000441208">
    <property type="component" value="Unassembled WGS sequence"/>
</dbReference>
<dbReference type="EMBL" id="QXGB01004855">
    <property type="protein sequence ID" value="KAE9164801.1"/>
    <property type="molecule type" value="Genomic_DNA"/>
</dbReference>
<evidence type="ECO:0000313" key="3">
    <source>
        <dbReference type="EMBL" id="KAE9062140.1"/>
    </source>
</evidence>
<dbReference type="EMBL" id="QXGA01005048">
    <property type="protein sequence ID" value="KAE9069320.1"/>
    <property type="molecule type" value="Genomic_DNA"/>
</dbReference>
<dbReference type="EMBL" id="QXFY01002332">
    <property type="protein sequence ID" value="KAE9299090.1"/>
    <property type="molecule type" value="Genomic_DNA"/>
</dbReference>
<evidence type="ECO:0000313" key="14">
    <source>
        <dbReference type="Proteomes" id="UP000440367"/>
    </source>
</evidence>
<dbReference type="EMBL" id="QXFW01004998">
    <property type="protein sequence ID" value="KAE8963535.1"/>
    <property type="molecule type" value="Genomic_DNA"/>
</dbReference>
<evidence type="ECO:0000313" key="17">
    <source>
        <dbReference type="Proteomes" id="UP000460718"/>
    </source>
</evidence>
<evidence type="ECO:0000313" key="13">
    <source>
        <dbReference type="Proteomes" id="UP000437068"/>
    </source>
</evidence>
<name>A0A6A3VM45_9STRA</name>
<dbReference type="Proteomes" id="UP000440367">
    <property type="component" value="Unassembled WGS sequence"/>
</dbReference>
<evidence type="ECO:0000313" key="11">
    <source>
        <dbReference type="Proteomes" id="UP000429523"/>
    </source>
</evidence>
<sequence length="62" mass="6846">MHVKSVAFRGSNLLYVIINSGTDLWAAPTPATRWSSCPWLGNADRCQYAQTPLGRALRLNAQ</sequence>
<proteinExistence type="predicted"/>
<evidence type="ECO:0000313" key="9">
    <source>
        <dbReference type="EMBL" id="KAE9287970.1"/>
    </source>
</evidence>
<evidence type="ECO:0000313" key="19">
    <source>
        <dbReference type="Proteomes" id="UP000486351"/>
    </source>
</evidence>
<comment type="caution">
    <text evidence="8">The sequence shown here is derived from an EMBL/GenBank/DDBJ whole genome shotgun (WGS) entry which is preliminary data.</text>
</comment>
<keyword evidence="12" id="KW-1185">Reference proteome</keyword>
<dbReference type="EMBL" id="QXFZ01004753">
    <property type="protein sequence ID" value="KAE9063090.1"/>
    <property type="molecule type" value="Genomic_DNA"/>
</dbReference>
<dbReference type="Proteomes" id="UP000460718">
    <property type="component" value="Unassembled WGS sequence"/>
</dbReference>
<evidence type="ECO:0000313" key="1">
    <source>
        <dbReference type="EMBL" id="KAE8919472.1"/>
    </source>
</evidence>